<feature type="transmembrane region" description="Helical" evidence="7">
    <location>
        <begin position="66"/>
        <end position="87"/>
    </location>
</feature>
<dbReference type="PANTHER" id="PTHR11132">
    <property type="entry name" value="SOLUTE CARRIER FAMILY 35"/>
    <property type="match status" value="1"/>
</dbReference>
<evidence type="ECO:0000256" key="7">
    <source>
        <dbReference type="RuleBase" id="RU367097"/>
    </source>
</evidence>
<keyword evidence="5 7" id="KW-1133">Transmembrane helix</keyword>
<feature type="transmembrane region" description="Helical" evidence="7">
    <location>
        <begin position="99"/>
        <end position="124"/>
    </location>
</feature>
<keyword evidence="7" id="KW-0256">Endoplasmic reticulum</keyword>
<dbReference type="GO" id="GO:0000139">
    <property type="term" value="C:Golgi membrane"/>
    <property type="evidence" value="ECO:0007669"/>
    <property type="project" value="UniProtKB-SubCell"/>
</dbReference>
<feature type="transmembrane region" description="Helical" evidence="7">
    <location>
        <begin position="251"/>
        <end position="271"/>
    </location>
</feature>
<keyword evidence="7" id="KW-0762">Sugar transport</keyword>
<feature type="transmembrane region" description="Helical" evidence="7">
    <location>
        <begin position="155"/>
        <end position="174"/>
    </location>
</feature>
<dbReference type="VEuPathDB" id="FungiDB:BTJ68_00796"/>
<name>A0A3M7BM29_HORWE</name>
<keyword evidence="7" id="KW-0333">Golgi apparatus</keyword>
<dbReference type="EMBL" id="QWIN01001457">
    <property type="protein sequence ID" value="RMY40774.1"/>
    <property type="molecule type" value="Genomic_DNA"/>
</dbReference>
<feature type="transmembrane region" description="Helical" evidence="7">
    <location>
        <begin position="186"/>
        <end position="209"/>
    </location>
</feature>
<sequence length="341" mass="36726">MGDEKERGHADEEQAFLPQPEATDEQDKTRIAWDKKYILSVLVNIAAAVGLVFVNKRIFEDEALRHAQVTFAALHFAITAATLYAVSVPRIAIFQRKRVPVLGILPLALAMIASVVLTNASLAFSSIQSYQVARVLTTPCVALLEYIVLGKKITVRASITLIPVCVGVGIVSYFDTSAKASSTSRATSPLGVFFAFISLFATATYSVWIKKYHQTTGCESAQLLLNQAPVSVLVMLYIIPFSDDVTVWRSVSASTWSIILLSGVLACLLHISQFNIINRASPIASTVVGHAKTCLIIAIGWVYSGKALADGSMVGIVLAVGGIIAPQVLVRNRALNELALH</sequence>
<evidence type="ECO:0000256" key="1">
    <source>
        <dbReference type="ARBA" id="ARBA00003420"/>
    </source>
</evidence>
<feature type="transmembrane region" description="Helical" evidence="7">
    <location>
        <begin position="283"/>
        <end position="303"/>
    </location>
</feature>
<dbReference type="OrthoDB" id="5547497at2759"/>
<dbReference type="InterPro" id="IPR050186">
    <property type="entry name" value="TPT_transporter"/>
</dbReference>
<comment type="subcellular location">
    <subcellularLocation>
        <location evidence="7">Golgi apparatus membrane</location>
        <topology evidence="7">Multi-pass membrane protein</topology>
    </subcellularLocation>
    <subcellularLocation>
        <location evidence="7">Cytoplasmic vesicle membrane</location>
        <topology evidence="7">Multi-pass membrane protein</topology>
    </subcellularLocation>
    <subcellularLocation>
        <location evidence="7">Endoplasmic reticulum membrane</location>
        <topology evidence="7">Multi-pass membrane protein</topology>
    </subcellularLocation>
</comment>
<keyword evidence="6 7" id="KW-0472">Membrane</keyword>
<comment type="similarity">
    <text evidence="2 7">Belongs to the TPT transporter family. SLC35D subfamily.</text>
</comment>
<evidence type="ECO:0000256" key="3">
    <source>
        <dbReference type="ARBA" id="ARBA00011182"/>
    </source>
</evidence>
<evidence type="ECO:0000313" key="9">
    <source>
        <dbReference type="EMBL" id="RMY40774.1"/>
    </source>
</evidence>
<evidence type="ECO:0000313" key="10">
    <source>
        <dbReference type="Proteomes" id="UP000270230"/>
    </source>
</evidence>
<organism evidence="9 10">
    <name type="scientific">Hortaea werneckii</name>
    <name type="common">Black yeast</name>
    <name type="synonym">Cladosporium werneckii</name>
    <dbReference type="NCBI Taxonomy" id="91943"/>
    <lineage>
        <taxon>Eukaryota</taxon>
        <taxon>Fungi</taxon>
        <taxon>Dikarya</taxon>
        <taxon>Ascomycota</taxon>
        <taxon>Pezizomycotina</taxon>
        <taxon>Dothideomycetes</taxon>
        <taxon>Dothideomycetidae</taxon>
        <taxon>Mycosphaerellales</taxon>
        <taxon>Teratosphaeriaceae</taxon>
        <taxon>Hortaea</taxon>
    </lineage>
</organism>
<dbReference type="GO" id="GO:0005789">
    <property type="term" value="C:endoplasmic reticulum membrane"/>
    <property type="evidence" value="ECO:0007669"/>
    <property type="project" value="UniProtKB-SubCell"/>
</dbReference>
<evidence type="ECO:0000256" key="6">
    <source>
        <dbReference type="ARBA" id="ARBA00023136"/>
    </source>
</evidence>
<proteinExistence type="inferred from homology"/>
<reference evidence="9 10" key="1">
    <citation type="journal article" date="2018" name="BMC Genomics">
        <title>Genomic evidence for intraspecific hybridization in a clonal and extremely halotolerant yeast.</title>
        <authorList>
            <person name="Gostincar C."/>
            <person name="Stajich J.E."/>
            <person name="Zupancic J."/>
            <person name="Zalar P."/>
            <person name="Gunde-Cimerman N."/>
        </authorList>
    </citation>
    <scope>NUCLEOTIDE SEQUENCE [LARGE SCALE GENOMIC DNA]</scope>
    <source>
        <strain evidence="9 10">EXF-151</strain>
    </source>
</reference>
<evidence type="ECO:0000256" key="5">
    <source>
        <dbReference type="ARBA" id="ARBA00022989"/>
    </source>
</evidence>
<comment type="caution">
    <text evidence="9">The sequence shown here is derived from an EMBL/GenBank/DDBJ whole genome shotgun (WGS) entry which is preliminary data.</text>
</comment>
<feature type="transmembrane region" description="Helical" evidence="7">
    <location>
        <begin position="130"/>
        <end position="148"/>
    </location>
</feature>
<evidence type="ECO:0000256" key="4">
    <source>
        <dbReference type="ARBA" id="ARBA00022692"/>
    </source>
</evidence>
<evidence type="ECO:0000256" key="8">
    <source>
        <dbReference type="SAM" id="MobiDB-lite"/>
    </source>
</evidence>
<keyword evidence="7" id="KW-0968">Cytoplasmic vesicle</keyword>
<dbReference type="AlphaFoldDB" id="A0A3M7BM29"/>
<accession>A0A3M7BM29</accession>
<protein>
    <recommendedName>
        <fullName evidence="7">GDP-mannose transporter</fullName>
        <shortName evidence="7">GMT</shortName>
    </recommendedName>
</protein>
<gene>
    <name evidence="9" type="ORF">D0865_12470</name>
</gene>
<feature type="transmembrane region" description="Helical" evidence="7">
    <location>
        <begin position="37"/>
        <end position="54"/>
    </location>
</feature>
<comment type="subunit">
    <text evidence="3 7">Homooligomer.</text>
</comment>
<keyword evidence="4 7" id="KW-0812">Transmembrane</keyword>
<feature type="transmembrane region" description="Helical" evidence="7">
    <location>
        <begin position="309"/>
        <end position="330"/>
    </location>
</feature>
<keyword evidence="7" id="KW-0813">Transport</keyword>
<feature type="region of interest" description="Disordered" evidence="8">
    <location>
        <begin position="1"/>
        <end position="26"/>
    </location>
</feature>
<comment type="function">
    <text evidence="1 7">Involved in the import of GDP-mannose from the cytoplasm into the Golgi lumen.</text>
</comment>
<dbReference type="Proteomes" id="UP000270230">
    <property type="component" value="Unassembled WGS sequence"/>
</dbReference>
<dbReference type="GO" id="GO:0030659">
    <property type="term" value="C:cytoplasmic vesicle membrane"/>
    <property type="evidence" value="ECO:0007669"/>
    <property type="project" value="UniProtKB-SubCell"/>
</dbReference>
<evidence type="ECO:0000256" key="2">
    <source>
        <dbReference type="ARBA" id="ARBA00010425"/>
    </source>
</evidence>
<feature type="transmembrane region" description="Helical" evidence="7">
    <location>
        <begin position="221"/>
        <end position="239"/>
    </location>
</feature>
<feature type="compositionally biased region" description="Basic and acidic residues" evidence="8">
    <location>
        <begin position="1"/>
        <end position="12"/>
    </location>
</feature>